<sequence length="301" mass="30545">MRRSSPLLALACVVALAGCGGSPGVDAPDGSASAAAASASSAATASSWSGTGWDASAATVDIAFPRTLQADRKIEVRLDGVVTDDAVVVGAMLDSPRFMPTDQVAENVRIFDGYTTRVRVPLGAVVCDPADAATTVTLEVSVDGVVQSLTLPAPDEVLAGIAADECAMKAVQDAAPVAFGSDATRSGTDVDTTLVLTRGTAAGDVVLDSVAGSVVFDLAGIDGAVPTTLAAGSDQVVVPVRLSATRCDPHVFAESKKTFVFRVWEAVDGAAPAYVEIRPSAALQDLLQQAFDECGSSSRSE</sequence>
<dbReference type="AlphaFoldDB" id="A0AA96JA76"/>
<evidence type="ECO:0000313" key="3">
    <source>
        <dbReference type="Proteomes" id="UP001304125"/>
    </source>
</evidence>
<feature type="signal peptide" evidence="1">
    <location>
        <begin position="1"/>
        <end position="27"/>
    </location>
</feature>
<evidence type="ECO:0000313" key="2">
    <source>
        <dbReference type="EMBL" id="WNM24331.1"/>
    </source>
</evidence>
<proteinExistence type="predicted"/>
<keyword evidence="3" id="KW-1185">Reference proteome</keyword>
<protein>
    <recommendedName>
        <fullName evidence="4">DUF5642 domain-containing protein</fullName>
    </recommendedName>
</protein>
<accession>A0AA96JA76</accession>
<evidence type="ECO:0008006" key="4">
    <source>
        <dbReference type="Google" id="ProtNLM"/>
    </source>
</evidence>
<evidence type="ECO:0000256" key="1">
    <source>
        <dbReference type="SAM" id="SignalP"/>
    </source>
</evidence>
<dbReference type="RefSeq" id="WP_313497939.1">
    <property type="nucleotide sequence ID" value="NZ_CP134879.1"/>
</dbReference>
<dbReference type="PROSITE" id="PS51257">
    <property type="entry name" value="PROKAR_LIPOPROTEIN"/>
    <property type="match status" value="1"/>
</dbReference>
<dbReference type="Proteomes" id="UP001304125">
    <property type="component" value="Chromosome"/>
</dbReference>
<name>A0AA96JA76_9MICO</name>
<feature type="chain" id="PRO_5041731221" description="DUF5642 domain-containing protein" evidence="1">
    <location>
        <begin position="28"/>
        <end position="301"/>
    </location>
</feature>
<reference evidence="2 3" key="1">
    <citation type="submission" date="2023-09" db="EMBL/GenBank/DDBJ databases">
        <title>Demequina sp. a novel bacteria isolated from Capsicum annuum.</title>
        <authorList>
            <person name="Humaira Z."/>
            <person name="Lee J."/>
            <person name="Cho D."/>
        </authorList>
    </citation>
    <scope>NUCLEOTIDE SEQUENCE [LARGE SCALE GENOMIC DNA]</scope>
    <source>
        <strain evidence="2 3">OYTSA14</strain>
    </source>
</reference>
<gene>
    <name evidence="2" type="ORF">RN606_13350</name>
</gene>
<organism evidence="2 3">
    <name type="scientific">Demequina capsici</name>
    <dbReference type="NCBI Taxonomy" id="3075620"/>
    <lineage>
        <taxon>Bacteria</taxon>
        <taxon>Bacillati</taxon>
        <taxon>Actinomycetota</taxon>
        <taxon>Actinomycetes</taxon>
        <taxon>Micrococcales</taxon>
        <taxon>Demequinaceae</taxon>
        <taxon>Demequina</taxon>
    </lineage>
</organism>
<keyword evidence="1" id="KW-0732">Signal</keyword>
<dbReference type="EMBL" id="CP134879">
    <property type="protein sequence ID" value="WNM24331.1"/>
    <property type="molecule type" value="Genomic_DNA"/>
</dbReference>